<keyword evidence="2" id="KW-1185">Reference proteome</keyword>
<dbReference type="Proteomes" id="UP000569732">
    <property type="component" value="Unassembled WGS sequence"/>
</dbReference>
<reference evidence="1 2" key="1">
    <citation type="submission" date="2020-07" db="EMBL/GenBank/DDBJ databases">
        <title>Endozoicomonas sp. nov., isolated from sediment.</title>
        <authorList>
            <person name="Gu T."/>
        </authorList>
    </citation>
    <scope>NUCLEOTIDE SEQUENCE [LARGE SCALE GENOMIC DNA]</scope>
    <source>
        <strain evidence="1 2">SM1973</strain>
    </source>
</reference>
<name>A0A853I7K4_9GAMM</name>
<evidence type="ECO:0000313" key="1">
    <source>
        <dbReference type="EMBL" id="NYZ69890.1"/>
    </source>
</evidence>
<dbReference type="EMBL" id="JACCKB010000176">
    <property type="protein sequence ID" value="NYZ69890.1"/>
    <property type="molecule type" value="Genomic_DNA"/>
</dbReference>
<dbReference type="Pfam" id="PF17212">
    <property type="entry name" value="Tube"/>
    <property type="match status" value="1"/>
</dbReference>
<comment type="caution">
    <text evidence="1">The sequence shown here is derived from an EMBL/GenBank/DDBJ whole genome shotgun (WGS) entry which is preliminary data.</text>
</comment>
<dbReference type="RefSeq" id="WP_219340274.1">
    <property type="nucleotide sequence ID" value="NZ_JACCKB010000176.1"/>
</dbReference>
<protein>
    <submittedName>
        <fullName evidence="1">Uncharacterized protein</fullName>
    </submittedName>
</protein>
<gene>
    <name evidence="1" type="ORF">H0A36_28150</name>
</gene>
<proteinExistence type="predicted"/>
<evidence type="ECO:0000313" key="2">
    <source>
        <dbReference type="Proteomes" id="UP000569732"/>
    </source>
</evidence>
<dbReference type="InterPro" id="IPR033767">
    <property type="entry name" value="Tail_Gp11"/>
</dbReference>
<feature type="non-terminal residue" evidence="1">
    <location>
        <position position="115"/>
    </location>
</feature>
<sequence>MLQSIGESPVTSLDSGLLEAAIALDLLDQQNEKIQAIGYPFNTEKNFRLSRDIDGIIHLPDNTLKVCGPLTDNGYVKQRGQKLYNSKEQSFTFSASVVVNLVLKLPFDELTVTTR</sequence>
<accession>A0A853I7K4</accession>
<organism evidence="1 2">
    <name type="scientific">Spartinivicinus marinus</name>
    <dbReference type="NCBI Taxonomy" id="2994442"/>
    <lineage>
        <taxon>Bacteria</taxon>
        <taxon>Pseudomonadati</taxon>
        <taxon>Pseudomonadota</taxon>
        <taxon>Gammaproteobacteria</taxon>
        <taxon>Oceanospirillales</taxon>
        <taxon>Zooshikellaceae</taxon>
        <taxon>Spartinivicinus</taxon>
    </lineage>
</organism>
<dbReference type="AlphaFoldDB" id="A0A853I7K4"/>